<evidence type="ECO:0000313" key="7">
    <source>
        <dbReference type="EMBL" id="KAK6497728.1"/>
    </source>
</evidence>
<dbReference type="InterPro" id="IPR002401">
    <property type="entry name" value="Cyt_P450_E_grp-I"/>
</dbReference>
<keyword evidence="5 6" id="KW-0349">Heme</keyword>
<dbReference type="GO" id="GO:0016705">
    <property type="term" value="F:oxidoreductase activity, acting on paired donors, with incorporation or reduction of molecular oxygen"/>
    <property type="evidence" value="ECO:0007669"/>
    <property type="project" value="InterPro"/>
</dbReference>
<dbReference type="EMBL" id="JAVHJL010000009">
    <property type="protein sequence ID" value="KAK6497728.1"/>
    <property type="molecule type" value="Genomic_DNA"/>
</dbReference>
<evidence type="ECO:0000256" key="1">
    <source>
        <dbReference type="ARBA" id="ARBA00001971"/>
    </source>
</evidence>
<dbReference type="CDD" id="cd11062">
    <property type="entry name" value="CYP58-like"/>
    <property type="match status" value="1"/>
</dbReference>
<evidence type="ECO:0000256" key="6">
    <source>
        <dbReference type="RuleBase" id="RU000461"/>
    </source>
</evidence>
<keyword evidence="6" id="KW-0560">Oxidoreductase</keyword>
<dbReference type="PRINTS" id="PR00463">
    <property type="entry name" value="EP450I"/>
</dbReference>
<keyword evidence="4 5" id="KW-0408">Iron</keyword>
<dbReference type="GO" id="GO:0020037">
    <property type="term" value="F:heme binding"/>
    <property type="evidence" value="ECO:0007669"/>
    <property type="project" value="InterPro"/>
</dbReference>
<dbReference type="InterPro" id="IPR017972">
    <property type="entry name" value="Cyt_P450_CS"/>
</dbReference>
<dbReference type="AlphaFoldDB" id="A0AAV9VW46"/>
<dbReference type="InterPro" id="IPR001128">
    <property type="entry name" value="Cyt_P450"/>
</dbReference>
<dbReference type="InterPro" id="IPR036396">
    <property type="entry name" value="Cyt_P450_sf"/>
</dbReference>
<dbReference type="SUPFAM" id="SSF48264">
    <property type="entry name" value="Cytochrome P450"/>
    <property type="match status" value="1"/>
</dbReference>
<dbReference type="PROSITE" id="PS00086">
    <property type="entry name" value="CYTOCHROME_P450"/>
    <property type="match status" value="1"/>
</dbReference>
<evidence type="ECO:0000256" key="2">
    <source>
        <dbReference type="ARBA" id="ARBA00010617"/>
    </source>
</evidence>
<dbReference type="PANTHER" id="PTHR24305">
    <property type="entry name" value="CYTOCHROME P450"/>
    <property type="match status" value="1"/>
</dbReference>
<keyword evidence="8" id="KW-1185">Reference proteome</keyword>
<evidence type="ECO:0000256" key="3">
    <source>
        <dbReference type="ARBA" id="ARBA00022723"/>
    </source>
</evidence>
<dbReference type="GO" id="GO:0004497">
    <property type="term" value="F:monooxygenase activity"/>
    <property type="evidence" value="ECO:0007669"/>
    <property type="project" value="UniProtKB-KW"/>
</dbReference>
<keyword evidence="3 5" id="KW-0479">Metal-binding</keyword>
<organism evidence="7 8">
    <name type="scientific">Arthrobotrys musiformis</name>
    <dbReference type="NCBI Taxonomy" id="47236"/>
    <lineage>
        <taxon>Eukaryota</taxon>
        <taxon>Fungi</taxon>
        <taxon>Dikarya</taxon>
        <taxon>Ascomycota</taxon>
        <taxon>Pezizomycotina</taxon>
        <taxon>Orbiliomycetes</taxon>
        <taxon>Orbiliales</taxon>
        <taxon>Orbiliaceae</taxon>
        <taxon>Arthrobotrys</taxon>
    </lineage>
</organism>
<feature type="binding site" description="axial binding residue" evidence="5">
    <location>
        <position position="346"/>
    </location>
    <ligand>
        <name>heme</name>
        <dbReference type="ChEBI" id="CHEBI:30413"/>
    </ligand>
    <ligandPart>
        <name>Fe</name>
        <dbReference type="ChEBI" id="CHEBI:18248"/>
    </ligandPart>
</feature>
<evidence type="ECO:0000256" key="4">
    <source>
        <dbReference type="ARBA" id="ARBA00023004"/>
    </source>
</evidence>
<dbReference type="PRINTS" id="PR00385">
    <property type="entry name" value="P450"/>
</dbReference>
<sequence length="402" mass="45005">MSMGNANVAIHKARRGLISPYLSKTSVQKLDDNIVKHVKKFIEVISPTPKVLGENCERLRKEVVIKPGDGVNMVNLLRRLTGDVISEYGYSESFGLLSSDKNIWHIQPIADSVAILPWLSFAWPVAYIMAAIPKWVLMNVVPREFRGFTELEYNLGEQVDEYIRNPNAAKAKTTNKTIFEALLEGDEEVKLSRSALVGDAMVLIGAGTETTATTLAEAMYNACIYPELQVRLRQEILNAFPNKDDEITVAKAEKVEYITAFLKETLRLATPIPGRIVREAPAEGAVFQEKSIPGCTVVSMSAYLMHTNPDIYPDPYKFDPDRWMNSDPASDQEKYFVPFSKGSRGCIGSSLAWAEMNATLAATFRRYKLSLHPDNQRTDKWVDRIARVVIGDFIATVEEYDG</sequence>
<accession>A0AAV9VW46</accession>
<evidence type="ECO:0000256" key="5">
    <source>
        <dbReference type="PIRSR" id="PIRSR602401-1"/>
    </source>
</evidence>
<dbReference type="Pfam" id="PF00067">
    <property type="entry name" value="p450"/>
    <property type="match status" value="1"/>
</dbReference>
<evidence type="ECO:0008006" key="9">
    <source>
        <dbReference type="Google" id="ProtNLM"/>
    </source>
</evidence>
<proteinExistence type="inferred from homology"/>
<reference evidence="7 8" key="1">
    <citation type="submission" date="2023-08" db="EMBL/GenBank/DDBJ databases">
        <authorList>
            <person name="Palmer J.M."/>
        </authorList>
    </citation>
    <scope>NUCLEOTIDE SEQUENCE [LARGE SCALE GENOMIC DNA]</scope>
    <source>
        <strain evidence="7 8">TWF481</strain>
    </source>
</reference>
<protein>
    <recommendedName>
        <fullName evidence="9">Cytochrome P450</fullName>
    </recommendedName>
</protein>
<evidence type="ECO:0000313" key="8">
    <source>
        <dbReference type="Proteomes" id="UP001370758"/>
    </source>
</evidence>
<gene>
    <name evidence="7" type="ORF">TWF481_012131</name>
</gene>
<comment type="similarity">
    <text evidence="2 6">Belongs to the cytochrome P450 family.</text>
</comment>
<dbReference type="GO" id="GO:0005506">
    <property type="term" value="F:iron ion binding"/>
    <property type="evidence" value="ECO:0007669"/>
    <property type="project" value="InterPro"/>
</dbReference>
<comment type="caution">
    <text evidence="7">The sequence shown here is derived from an EMBL/GenBank/DDBJ whole genome shotgun (WGS) entry which is preliminary data.</text>
</comment>
<comment type="cofactor">
    <cofactor evidence="1 5">
        <name>heme</name>
        <dbReference type="ChEBI" id="CHEBI:30413"/>
    </cofactor>
</comment>
<dbReference type="PANTHER" id="PTHR24305:SF166">
    <property type="entry name" value="CYTOCHROME P450 12A4, MITOCHONDRIAL-RELATED"/>
    <property type="match status" value="1"/>
</dbReference>
<keyword evidence="6" id="KW-0503">Monooxygenase</keyword>
<dbReference type="Proteomes" id="UP001370758">
    <property type="component" value="Unassembled WGS sequence"/>
</dbReference>
<dbReference type="InterPro" id="IPR050121">
    <property type="entry name" value="Cytochrome_P450_monoxygenase"/>
</dbReference>
<name>A0AAV9VW46_9PEZI</name>
<dbReference type="Gene3D" id="1.10.630.10">
    <property type="entry name" value="Cytochrome P450"/>
    <property type="match status" value="1"/>
</dbReference>